<evidence type="ECO:0000256" key="1">
    <source>
        <dbReference type="SAM" id="Phobius"/>
    </source>
</evidence>
<dbReference type="EMBL" id="FUYZ01000002">
    <property type="protein sequence ID" value="SKB73139.1"/>
    <property type="molecule type" value="Genomic_DNA"/>
</dbReference>
<name>A0A1T5DN75_9FLAO</name>
<evidence type="ECO:0000313" key="2">
    <source>
        <dbReference type="EMBL" id="SKB73139.1"/>
    </source>
</evidence>
<evidence type="ECO:0000313" key="3">
    <source>
        <dbReference type="Proteomes" id="UP000191112"/>
    </source>
</evidence>
<dbReference type="RefSeq" id="WP_144038294.1">
    <property type="nucleotide sequence ID" value="NZ_FUYZ01000002.1"/>
</dbReference>
<organism evidence="2 3">
    <name type="scientific">Soonwooa buanensis</name>
    <dbReference type="NCBI Taxonomy" id="619805"/>
    <lineage>
        <taxon>Bacteria</taxon>
        <taxon>Pseudomonadati</taxon>
        <taxon>Bacteroidota</taxon>
        <taxon>Flavobacteriia</taxon>
        <taxon>Flavobacteriales</taxon>
        <taxon>Weeksellaceae</taxon>
        <taxon>Chryseobacterium group</taxon>
        <taxon>Soonwooa</taxon>
    </lineage>
</organism>
<dbReference type="Proteomes" id="UP000191112">
    <property type="component" value="Unassembled WGS sequence"/>
</dbReference>
<gene>
    <name evidence="2" type="ORF">SAMN05660477_00873</name>
</gene>
<dbReference type="OrthoDB" id="1274696at2"/>
<dbReference type="STRING" id="619805.SAMN05660477_00873"/>
<dbReference type="PROSITE" id="PS51257">
    <property type="entry name" value="PROKAR_LIPOPROTEIN"/>
    <property type="match status" value="1"/>
</dbReference>
<keyword evidence="1" id="KW-0472">Membrane</keyword>
<feature type="transmembrane region" description="Helical" evidence="1">
    <location>
        <begin position="32"/>
        <end position="50"/>
    </location>
</feature>
<accession>A0A1T5DN75</accession>
<evidence type="ECO:0008006" key="4">
    <source>
        <dbReference type="Google" id="ProtNLM"/>
    </source>
</evidence>
<proteinExistence type="predicted"/>
<keyword evidence="1" id="KW-1133">Transmembrane helix</keyword>
<reference evidence="2 3" key="1">
    <citation type="submission" date="2017-02" db="EMBL/GenBank/DDBJ databases">
        <authorList>
            <person name="Peterson S.W."/>
        </authorList>
    </citation>
    <scope>NUCLEOTIDE SEQUENCE [LARGE SCALE GENOMIC DNA]</scope>
    <source>
        <strain evidence="2 3">DSM 22323</strain>
    </source>
</reference>
<keyword evidence="3" id="KW-1185">Reference proteome</keyword>
<keyword evidence="1" id="KW-0812">Transmembrane</keyword>
<dbReference type="AlphaFoldDB" id="A0A1T5DN75"/>
<sequence>MKKFTLGFFAILGISLLTSCEAVNTIFKAGMWWAFILIFGGVALVIWLISKFMGGNKK</sequence>
<protein>
    <recommendedName>
        <fullName evidence="4">Phosphatidate cytidylyltransferase</fullName>
    </recommendedName>
</protein>